<evidence type="ECO:0000259" key="2">
    <source>
        <dbReference type="PROSITE" id="PS50010"/>
    </source>
</evidence>
<dbReference type="PANTHER" id="PTHR12673">
    <property type="entry name" value="FACIOGENITAL DYSPLASIA PROTEIN"/>
    <property type="match status" value="1"/>
</dbReference>
<name>A0A168NJF6_ABSGL</name>
<dbReference type="SUPFAM" id="SSF50729">
    <property type="entry name" value="PH domain-like"/>
    <property type="match status" value="1"/>
</dbReference>
<dbReference type="AlphaFoldDB" id="A0A168NJF6"/>
<accession>A0A168NJF6</accession>
<feature type="compositionally biased region" description="Low complexity" evidence="1">
    <location>
        <begin position="11"/>
        <end position="21"/>
    </location>
</feature>
<proteinExistence type="predicted"/>
<dbReference type="Gene3D" id="2.30.29.30">
    <property type="entry name" value="Pleckstrin-homology domain (PH domain)/Phosphotyrosine-binding domain (PTB)"/>
    <property type="match status" value="1"/>
</dbReference>
<dbReference type="EMBL" id="LT553376">
    <property type="protein sequence ID" value="SAM00656.1"/>
    <property type="molecule type" value="Genomic_DNA"/>
</dbReference>
<sequence>MMELSLSSPVSDIGSASTSSSSQSMSFYVDQTNDSYHQLMDDLSIIDDIYNSYDHEQLNLAIDNQVAYSTKNGALKQQMVQHLIQTESQFIDDLYTFHTHFATKMPHFQLQKNKLAFQPADCGVLFNPTSNLISVHQTLLGELQQRLSIYGPTQITSDIFHRFFDNMNSVYISYINSFSATLLTLDRLHKTNAFIKYLESCQQPDRPLQEFGYYIRLPLTRLAVYTQTVLQCMQLTEPGHPDYNALVQISQHYKARQQQWQALIDNCLSHYRVYECFRLVQNSPALVTPTRRLLLHSELIHIDPSTPTDMSDRRIYILYNDMLIFCKQQKDQKLIYKGKVILDKTTIRPMDTKITNKIYEKHQKATHPSGRKLSLFGMKKQQQHHHQSSSDTRSSASSTSSGGGNTEEFGVYGLELYFQFVLDNSVLAYSNPLNGYGGAVISNNSSSDSIRRHILRMKTLEEQTLWTTHLQQVIKAVSTAR</sequence>
<feature type="domain" description="DH" evidence="2">
    <location>
        <begin position="75"/>
        <end position="246"/>
    </location>
</feature>
<dbReference type="OrthoDB" id="10254377at2759"/>
<reference evidence="3" key="1">
    <citation type="submission" date="2016-04" db="EMBL/GenBank/DDBJ databases">
        <authorList>
            <person name="Evans L.H."/>
            <person name="Alamgir A."/>
            <person name="Owens N."/>
            <person name="Weber N.D."/>
            <person name="Virtaneva K."/>
            <person name="Barbian K."/>
            <person name="Babar A."/>
            <person name="Rosenke K."/>
        </authorList>
    </citation>
    <scope>NUCLEOTIDE SEQUENCE [LARGE SCALE GENOMIC DNA]</scope>
    <source>
        <strain evidence="3">CBS 101.48</strain>
    </source>
</reference>
<dbReference type="InterPro" id="IPR051092">
    <property type="entry name" value="FYVE_RhoGEF_PH"/>
</dbReference>
<dbReference type="InterPro" id="IPR000219">
    <property type="entry name" value="DH_dom"/>
</dbReference>
<feature type="region of interest" description="Disordered" evidence="1">
    <location>
        <begin position="377"/>
        <end position="404"/>
    </location>
</feature>
<dbReference type="PANTHER" id="PTHR12673:SF159">
    <property type="entry name" value="LD03170P"/>
    <property type="match status" value="1"/>
</dbReference>
<protein>
    <recommendedName>
        <fullName evidence="2">DH domain-containing protein</fullName>
    </recommendedName>
</protein>
<gene>
    <name evidence="3" type="primary">ABSGL_06372.1 scaffold 8296</name>
</gene>
<evidence type="ECO:0000313" key="3">
    <source>
        <dbReference type="EMBL" id="SAM00656.1"/>
    </source>
</evidence>
<evidence type="ECO:0000256" key="1">
    <source>
        <dbReference type="SAM" id="MobiDB-lite"/>
    </source>
</evidence>
<dbReference type="Gene3D" id="1.20.900.10">
    <property type="entry name" value="Dbl homology (DH) domain"/>
    <property type="match status" value="1"/>
</dbReference>
<dbReference type="InterPro" id="IPR035899">
    <property type="entry name" value="DBL_dom_sf"/>
</dbReference>
<dbReference type="OMA" id="RLDMWGP"/>
<dbReference type="Pfam" id="PF00621">
    <property type="entry name" value="RhoGEF"/>
    <property type="match status" value="1"/>
</dbReference>
<dbReference type="SUPFAM" id="SSF48065">
    <property type="entry name" value="DBL homology domain (DH-domain)"/>
    <property type="match status" value="1"/>
</dbReference>
<dbReference type="PROSITE" id="PS50010">
    <property type="entry name" value="DH_2"/>
    <property type="match status" value="1"/>
</dbReference>
<feature type="compositionally biased region" description="Polar residues" evidence="1">
    <location>
        <begin position="1"/>
        <end position="10"/>
    </location>
</feature>
<dbReference type="InParanoid" id="A0A168NJF6"/>
<dbReference type="Proteomes" id="UP000078561">
    <property type="component" value="Unassembled WGS sequence"/>
</dbReference>
<dbReference type="InterPro" id="IPR011993">
    <property type="entry name" value="PH-like_dom_sf"/>
</dbReference>
<dbReference type="STRING" id="4829.A0A168NJF6"/>
<feature type="compositionally biased region" description="Low complexity" evidence="1">
    <location>
        <begin position="389"/>
        <end position="400"/>
    </location>
</feature>
<dbReference type="GO" id="GO:0005085">
    <property type="term" value="F:guanyl-nucleotide exchange factor activity"/>
    <property type="evidence" value="ECO:0007669"/>
    <property type="project" value="InterPro"/>
</dbReference>
<organism evidence="3">
    <name type="scientific">Absidia glauca</name>
    <name type="common">Pin mould</name>
    <dbReference type="NCBI Taxonomy" id="4829"/>
    <lineage>
        <taxon>Eukaryota</taxon>
        <taxon>Fungi</taxon>
        <taxon>Fungi incertae sedis</taxon>
        <taxon>Mucoromycota</taxon>
        <taxon>Mucoromycotina</taxon>
        <taxon>Mucoromycetes</taxon>
        <taxon>Mucorales</taxon>
        <taxon>Cunninghamellaceae</taxon>
        <taxon>Absidia</taxon>
    </lineage>
</organism>
<feature type="region of interest" description="Disordered" evidence="1">
    <location>
        <begin position="1"/>
        <end position="21"/>
    </location>
</feature>
<evidence type="ECO:0000313" key="4">
    <source>
        <dbReference type="Proteomes" id="UP000078561"/>
    </source>
</evidence>
<dbReference type="GO" id="GO:0005737">
    <property type="term" value="C:cytoplasm"/>
    <property type="evidence" value="ECO:0007669"/>
    <property type="project" value="TreeGrafter"/>
</dbReference>
<keyword evidence="4" id="KW-1185">Reference proteome</keyword>
<dbReference type="SMART" id="SM00325">
    <property type="entry name" value="RhoGEF"/>
    <property type="match status" value="1"/>
</dbReference>